<organism evidence="2 3">
    <name type="scientific">Triparma laevis f. longispina</name>
    <dbReference type="NCBI Taxonomy" id="1714387"/>
    <lineage>
        <taxon>Eukaryota</taxon>
        <taxon>Sar</taxon>
        <taxon>Stramenopiles</taxon>
        <taxon>Ochrophyta</taxon>
        <taxon>Bolidophyceae</taxon>
        <taxon>Parmales</taxon>
        <taxon>Triparmaceae</taxon>
        <taxon>Triparma</taxon>
    </lineage>
</organism>
<keyword evidence="3" id="KW-1185">Reference proteome</keyword>
<evidence type="ECO:0000256" key="1">
    <source>
        <dbReference type="SAM" id="MobiDB-lite"/>
    </source>
</evidence>
<dbReference type="Proteomes" id="UP001165122">
    <property type="component" value="Unassembled WGS sequence"/>
</dbReference>
<gene>
    <name evidence="2" type="ORF">TrLO_g15543</name>
</gene>
<reference evidence="3" key="1">
    <citation type="journal article" date="2023" name="Commun. Biol.">
        <title>Genome analysis of Parmales, the sister group of diatoms, reveals the evolutionary specialization of diatoms from phago-mixotrophs to photoautotrophs.</title>
        <authorList>
            <person name="Ban H."/>
            <person name="Sato S."/>
            <person name="Yoshikawa S."/>
            <person name="Yamada K."/>
            <person name="Nakamura Y."/>
            <person name="Ichinomiya M."/>
            <person name="Sato N."/>
            <person name="Blanc-Mathieu R."/>
            <person name="Endo H."/>
            <person name="Kuwata A."/>
            <person name="Ogata H."/>
        </authorList>
    </citation>
    <scope>NUCLEOTIDE SEQUENCE [LARGE SCALE GENOMIC DNA]</scope>
    <source>
        <strain evidence="3">NIES 3700</strain>
    </source>
</reference>
<dbReference type="OrthoDB" id="410307at2759"/>
<evidence type="ECO:0000313" key="3">
    <source>
        <dbReference type="Proteomes" id="UP001165122"/>
    </source>
</evidence>
<dbReference type="AlphaFoldDB" id="A0A9W7KTX7"/>
<protein>
    <submittedName>
        <fullName evidence="2">Uncharacterized protein</fullName>
    </submittedName>
</protein>
<dbReference type="Pfam" id="PF18143">
    <property type="entry name" value="HAD_SAK_2"/>
    <property type="match status" value="1"/>
</dbReference>
<feature type="compositionally biased region" description="Polar residues" evidence="1">
    <location>
        <begin position="241"/>
        <end position="250"/>
    </location>
</feature>
<accession>A0A9W7KTX7</accession>
<dbReference type="EMBL" id="BRXW01000159">
    <property type="protein sequence ID" value="GMI11211.1"/>
    <property type="molecule type" value="Genomic_DNA"/>
</dbReference>
<name>A0A9W7KTX7_9STRA</name>
<sequence>MQRHSNSTQPQFVQVRGRLKHQAGAPGRHSSFLSFPPHTHLPLFASPKQIDLAHIERDDSREFLTERISGVSGAAKLIFLDVDGVLNTSEQHLATSISSQCLRLMCELCIRTSSYIVISSTWRKHKPFMTKLLTCLRQYDCEERVLGKTCEIAPFERPAEIMKWMKDAKKQFGLEVSGWVALDDMPLEQMSVDMANHCVLTTIQRGFERHHISMGERILNAGSARNDPTPKRTSKKIARTVTPTDSVETM</sequence>
<proteinExistence type="predicted"/>
<comment type="caution">
    <text evidence="2">The sequence shown here is derived from an EMBL/GenBank/DDBJ whole genome shotgun (WGS) entry which is preliminary data.</text>
</comment>
<evidence type="ECO:0000313" key="2">
    <source>
        <dbReference type="EMBL" id="GMI11211.1"/>
    </source>
</evidence>
<feature type="region of interest" description="Disordered" evidence="1">
    <location>
        <begin position="220"/>
        <end position="250"/>
    </location>
</feature>